<dbReference type="AlphaFoldDB" id="A0A0R1KF56"/>
<proteinExistence type="predicted"/>
<evidence type="ECO:0000313" key="2">
    <source>
        <dbReference type="Proteomes" id="UP000051248"/>
    </source>
</evidence>
<accession>A0A0R1KF56</accession>
<dbReference type="STRING" id="1423775.FD03_GL001436"/>
<keyword evidence="2" id="KW-1185">Reference proteome</keyword>
<evidence type="ECO:0000313" key="1">
    <source>
        <dbReference type="EMBL" id="KRK79073.1"/>
    </source>
</evidence>
<reference evidence="1 2" key="1">
    <citation type="journal article" date="2015" name="Genome Announc.">
        <title>Expanding the biotechnology potential of lactobacilli through comparative genomics of 213 strains and associated genera.</title>
        <authorList>
            <person name="Sun Z."/>
            <person name="Harris H.M."/>
            <person name="McCann A."/>
            <person name="Guo C."/>
            <person name="Argimon S."/>
            <person name="Zhang W."/>
            <person name="Yang X."/>
            <person name="Jeffery I.B."/>
            <person name="Cooney J.C."/>
            <person name="Kagawa T.F."/>
            <person name="Liu W."/>
            <person name="Song Y."/>
            <person name="Salvetti E."/>
            <person name="Wrobel A."/>
            <person name="Rasinkangas P."/>
            <person name="Parkhill J."/>
            <person name="Rea M.C."/>
            <person name="O'Sullivan O."/>
            <person name="Ritari J."/>
            <person name="Douillard F.P."/>
            <person name="Paul Ross R."/>
            <person name="Yang R."/>
            <person name="Briner A.E."/>
            <person name="Felis G.E."/>
            <person name="de Vos W.M."/>
            <person name="Barrangou R."/>
            <person name="Klaenhammer T.R."/>
            <person name="Caufield P.W."/>
            <person name="Cui Y."/>
            <person name="Zhang H."/>
            <person name="O'Toole P.W."/>
        </authorList>
    </citation>
    <scope>NUCLEOTIDE SEQUENCE [LARGE SCALE GENOMIC DNA]</scope>
    <source>
        <strain evidence="1 2">DSM 19682</strain>
    </source>
</reference>
<name>A0A0R1KF56_9LACO</name>
<organism evidence="1 2">
    <name type="scientific">Companilactobacillus nodensis DSM 19682 = JCM 14932 = NBRC 107160</name>
    <dbReference type="NCBI Taxonomy" id="1423775"/>
    <lineage>
        <taxon>Bacteria</taxon>
        <taxon>Bacillati</taxon>
        <taxon>Bacillota</taxon>
        <taxon>Bacilli</taxon>
        <taxon>Lactobacillales</taxon>
        <taxon>Lactobacillaceae</taxon>
        <taxon>Companilactobacillus</taxon>
    </lineage>
</organism>
<protein>
    <recommendedName>
        <fullName evidence="3">Extracellular protein</fullName>
    </recommendedName>
</protein>
<dbReference type="SUPFAM" id="SSF49899">
    <property type="entry name" value="Concanavalin A-like lectins/glucanases"/>
    <property type="match status" value="1"/>
</dbReference>
<dbReference type="PATRIC" id="fig|1423775.4.peg.1465"/>
<dbReference type="Proteomes" id="UP000051248">
    <property type="component" value="Unassembled WGS sequence"/>
</dbReference>
<evidence type="ECO:0008006" key="3">
    <source>
        <dbReference type="Google" id="ProtNLM"/>
    </source>
</evidence>
<sequence>MPIILFTLFIFFGNVHIVHAENGADQTNRLNAPAGLSLEQVDDGYFTVGDFGATNSATVNPSDVSKGEISRPDEVRLTNDNNQLSSIWSNVDNGNYLDITHKQKMSMWLYFGNKGSSGDGMALVLQNGGIDAISRKNDGTPSPGETLGVWASDSNGAQSSRDELAKTAIQNSWALEFDTFKNVTKTPVLASGFDVDLNGLSSYSDEHIAWNYPAEGSTYNQYGSGPNGYYYSMNHEDAREKLHLTTNNYKVNSGQAIWHHLTVEYTPPVTKGSNLATLKYTFNDKNPDGSQGSNIPDEEFSKTVQLDLSKFHLNGNTKLRYGFTGSTGTVFAENMAVFETMPSLVEAESNVVVNDATQGNREIADGGKNVHDGDKMNFNYNVTYDSGEKDLADIKATISLPGHMTYASSGQVGTVSYADGSKSEPIDASEIKDGVLTHTLARSLNNGLNTAQIQLNGVAKIDQSNGADVSTKVASTHTDITGNLYSDDVYTPSFTIDPVTTHLTLSAINPTISVYPGDKFFLNGQYSYDDGTAVDNTKMHYYVNVDGTHDYSFGDTDSFDGYFSIYGQHKDDNGNLVSNFPQDDFSKGKHTITVYAMDDNYIVSKPVTYTVDVQTPKPVLSVDGDSEINTTLSAGNINLPVNLTYDDKYGFDSSDVTWHTKVQGTGVEATTALTDGSANPKTSSKFVQTLRDSDLKIDKAGKYTLTAYVTDKNGQSSESITFTVIVRDKTASLTYRNSYSFGAVNASDETVYDRRSGDWTLGVNTTESDWSLSATASDLKSNEGSATLNGNLEYIDNDGNSQSMKTKTFLGEDKNVTSDKKDISGSWKDESHGILLKVMPNPVAGGYTGTISWDLTNSL</sequence>
<dbReference type="EMBL" id="AZDZ01000019">
    <property type="protein sequence ID" value="KRK79073.1"/>
    <property type="molecule type" value="Genomic_DNA"/>
</dbReference>
<dbReference type="Gene3D" id="2.60.120.200">
    <property type="match status" value="1"/>
</dbReference>
<gene>
    <name evidence="1" type="ORF">FD03_GL001436</name>
</gene>
<dbReference type="InterPro" id="IPR013320">
    <property type="entry name" value="ConA-like_dom_sf"/>
</dbReference>
<dbReference type="eggNOG" id="COG4886">
    <property type="taxonomic scope" value="Bacteria"/>
</dbReference>
<comment type="caution">
    <text evidence="1">The sequence shown here is derived from an EMBL/GenBank/DDBJ whole genome shotgun (WGS) entry which is preliminary data.</text>
</comment>